<protein>
    <recommendedName>
        <fullName evidence="11 12">Complex III subunit 9</fullName>
    </recommendedName>
</protein>
<dbReference type="InterPro" id="IPR008027">
    <property type="entry name" value="QCR9"/>
</dbReference>
<dbReference type="SUPFAM" id="SSF81514">
    <property type="entry name" value="Subunit X (non-heme 7 kDa protein) of cytochrome bc1 complex (Ubiquinol-cytochrome c reductase)"/>
    <property type="match status" value="1"/>
</dbReference>
<dbReference type="FunFam" id="1.20.5.260:FF:000001">
    <property type="entry name" value="Cytochrome b-c1 complex subunit 9"/>
    <property type="match status" value="1"/>
</dbReference>
<evidence type="ECO:0000256" key="12">
    <source>
        <dbReference type="RuleBase" id="RU368056"/>
    </source>
</evidence>
<evidence type="ECO:0000256" key="9">
    <source>
        <dbReference type="ARBA" id="ARBA00023128"/>
    </source>
</evidence>
<keyword evidence="14" id="KW-1185">Reference proteome</keyword>
<keyword evidence="9 12" id="KW-0496">Mitochondrion</keyword>
<dbReference type="InParanoid" id="A0A316V253"/>
<evidence type="ECO:0000256" key="10">
    <source>
        <dbReference type="ARBA" id="ARBA00023136"/>
    </source>
</evidence>
<comment type="similarity">
    <text evidence="2 12">Belongs to the UQCR10/QCR9 family.</text>
</comment>
<dbReference type="FunCoup" id="A0A316V253">
    <property type="interactions" value="96"/>
</dbReference>
<dbReference type="AlphaFoldDB" id="A0A316V253"/>
<dbReference type="GO" id="GO:0045275">
    <property type="term" value="C:respiratory chain complex III"/>
    <property type="evidence" value="ECO:0007669"/>
    <property type="project" value="UniProtKB-UniRule"/>
</dbReference>
<evidence type="ECO:0000256" key="1">
    <source>
        <dbReference type="ARBA" id="ARBA00004434"/>
    </source>
</evidence>
<evidence type="ECO:0000256" key="7">
    <source>
        <dbReference type="ARBA" id="ARBA00022982"/>
    </source>
</evidence>
<name>A0A316V253_9BASI</name>
<evidence type="ECO:0000256" key="11">
    <source>
        <dbReference type="ARBA" id="ARBA00044247"/>
    </source>
</evidence>
<evidence type="ECO:0000313" key="13">
    <source>
        <dbReference type="EMBL" id="PWN31590.1"/>
    </source>
</evidence>
<dbReference type="GO" id="GO:0006122">
    <property type="term" value="P:mitochondrial electron transport, ubiquinol to cytochrome c"/>
    <property type="evidence" value="ECO:0007669"/>
    <property type="project" value="UniProtKB-UniRule"/>
</dbReference>
<dbReference type="Proteomes" id="UP000245771">
    <property type="component" value="Unassembled WGS sequence"/>
</dbReference>
<dbReference type="PANTHER" id="PTHR12980">
    <property type="entry name" value="UBIQUINOL-CYTOCHROME C REDUCTASE COMPLEX, SUBUNIT X"/>
    <property type="match status" value="1"/>
</dbReference>
<dbReference type="OrthoDB" id="44067at2759"/>
<evidence type="ECO:0000256" key="4">
    <source>
        <dbReference type="ARBA" id="ARBA00022660"/>
    </source>
</evidence>
<keyword evidence="10 12" id="KW-0472">Membrane</keyword>
<dbReference type="GO" id="GO:0005743">
    <property type="term" value="C:mitochondrial inner membrane"/>
    <property type="evidence" value="ECO:0007669"/>
    <property type="project" value="UniProtKB-SubCell"/>
</dbReference>
<dbReference type="STRING" id="1280837.A0A316V253"/>
<dbReference type="EMBL" id="KZ819607">
    <property type="protein sequence ID" value="PWN31590.1"/>
    <property type="molecule type" value="Genomic_DNA"/>
</dbReference>
<evidence type="ECO:0000256" key="5">
    <source>
        <dbReference type="ARBA" id="ARBA00022692"/>
    </source>
</evidence>
<keyword evidence="8 12" id="KW-1133">Transmembrane helix</keyword>
<evidence type="ECO:0000256" key="2">
    <source>
        <dbReference type="ARBA" id="ARBA00007856"/>
    </source>
</evidence>
<reference evidence="13 14" key="1">
    <citation type="journal article" date="2018" name="Mol. Biol. Evol.">
        <title>Broad Genomic Sampling Reveals a Smut Pathogenic Ancestry of the Fungal Clade Ustilaginomycotina.</title>
        <authorList>
            <person name="Kijpornyongpan T."/>
            <person name="Mondo S.J."/>
            <person name="Barry K."/>
            <person name="Sandor L."/>
            <person name="Lee J."/>
            <person name="Lipzen A."/>
            <person name="Pangilinan J."/>
            <person name="LaButti K."/>
            <person name="Hainaut M."/>
            <person name="Henrissat B."/>
            <person name="Grigoriev I.V."/>
            <person name="Spatafora J.W."/>
            <person name="Aime M.C."/>
        </authorList>
    </citation>
    <scope>NUCLEOTIDE SEQUENCE [LARGE SCALE GENOMIC DNA]</scope>
    <source>
        <strain evidence="13 14">MCA 3882</strain>
    </source>
</reference>
<comment type="subcellular location">
    <subcellularLocation>
        <location evidence="1 12">Mitochondrion inner membrane</location>
        <topology evidence="1 12">Single-pass membrane protein</topology>
    </subcellularLocation>
</comment>
<proteinExistence type="inferred from homology"/>
<keyword evidence="4 12" id="KW-0679">Respiratory chain</keyword>
<feature type="transmembrane region" description="Helical" evidence="12">
    <location>
        <begin position="17"/>
        <end position="36"/>
    </location>
</feature>
<dbReference type="InterPro" id="IPR036656">
    <property type="entry name" value="QCR9_sf"/>
</dbReference>
<dbReference type="PANTHER" id="PTHR12980:SF0">
    <property type="entry name" value="CYTOCHROME B-C1 COMPLEX SUBUNIT 9"/>
    <property type="match status" value="1"/>
</dbReference>
<comment type="subunit">
    <text evidence="12">Component of the ubiquinol-cytochrome c oxidoreductase (cytochrome b-c1 complex, complex III, CIII), a multisubunit enzyme composed of 3 respiratory subunits cytochrome b, cytochrome c1 and Rieske protein, 2 core protein subunits, and additional low-molecular weight protein subunits.</text>
</comment>
<dbReference type="Gene3D" id="1.20.5.260">
    <property type="entry name" value="Cytochrome b-c1 complex subunit 9"/>
    <property type="match status" value="1"/>
</dbReference>
<sequence>MSLATTIYSTIFKRNSVFVGTVFFGAFAFGIAYDTATTRAWNNHNKGKLWQDIRDKVSAEQND</sequence>
<keyword evidence="3 12" id="KW-0813">Transport</keyword>
<keyword evidence="7 12" id="KW-0249">Electron transport</keyword>
<organism evidence="13 14">
    <name type="scientific">Meira miltonrushii</name>
    <dbReference type="NCBI Taxonomy" id="1280837"/>
    <lineage>
        <taxon>Eukaryota</taxon>
        <taxon>Fungi</taxon>
        <taxon>Dikarya</taxon>
        <taxon>Basidiomycota</taxon>
        <taxon>Ustilaginomycotina</taxon>
        <taxon>Exobasidiomycetes</taxon>
        <taxon>Exobasidiales</taxon>
        <taxon>Brachybasidiaceae</taxon>
        <taxon>Meira</taxon>
    </lineage>
</organism>
<evidence type="ECO:0000313" key="14">
    <source>
        <dbReference type="Proteomes" id="UP000245771"/>
    </source>
</evidence>
<evidence type="ECO:0000256" key="8">
    <source>
        <dbReference type="ARBA" id="ARBA00022989"/>
    </source>
</evidence>
<dbReference type="RefSeq" id="XP_025351892.1">
    <property type="nucleotide sequence ID" value="XM_025496831.1"/>
</dbReference>
<evidence type="ECO:0000256" key="6">
    <source>
        <dbReference type="ARBA" id="ARBA00022792"/>
    </source>
</evidence>
<gene>
    <name evidence="13" type="ORF">FA14DRAFT_128000</name>
</gene>
<keyword evidence="6 12" id="KW-0999">Mitochondrion inner membrane</keyword>
<keyword evidence="5 12" id="KW-0812">Transmembrane</keyword>
<comment type="function">
    <text evidence="12">Component of the ubiquinol-cytochrome c oxidoreductase, a multisubunit transmembrane complex that is part of the mitochondrial electron transport chain which drives oxidative phosphorylation. The complex plays an important role in the uptake of multiple carbon sources present in different host niches.</text>
</comment>
<dbReference type="GeneID" id="37018612"/>
<dbReference type="Pfam" id="PF05365">
    <property type="entry name" value="UCR_UQCRX_QCR9"/>
    <property type="match status" value="1"/>
</dbReference>
<evidence type="ECO:0000256" key="3">
    <source>
        <dbReference type="ARBA" id="ARBA00022448"/>
    </source>
</evidence>
<accession>A0A316V253</accession>